<dbReference type="CDD" id="cd06558">
    <property type="entry name" value="crotonase-like"/>
    <property type="match status" value="1"/>
</dbReference>
<dbReference type="SUPFAM" id="SSF52096">
    <property type="entry name" value="ClpP/crotonase"/>
    <property type="match status" value="1"/>
</dbReference>
<evidence type="ECO:0000256" key="2">
    <source>
        <dbReference type="ARBA" id="ARBA00023239"/>
    </source>
</evidence>
<evidence type="ECO:0000256" key="1">
    <source>
        <dbReference type="ARBA" id="ARBA00005254"/>
    </source>
</evidence>
<dbReference type="FunFam" id="1.10.12.10:FF:000001">
    <property type="entry name" value="Probable enoyl-CoA hydratase, mitochondrial"/>
    <property type="match status" value="1"/>
</dbReference>
<evidence type="ECO:0000313" key="3">
    <source>
        <dbReference type="EMBL" id="GAD53486.1"/>
    </source>
</evidence>
<protein>
    <submittedName>
        <fullName evidence="3">Enoyl-CoA hydratase</fullName>
    </submittedName>
</protein>
<dbReference type="Gene3D" id="1.10.12.10">
    <property type="entry name" value="Lyase 2-enoyl-coa Hydratase, Chain A, domain 2"/>
    <property type="match status" value="1"/>
</dbReference>
<dbReference type="Gene3D" id="3.90.226.10">
    <property type="entry name" value="2-enoyl-CoA Hydratase, Chain A, domain 1"/>
    <property type="match status" value="1"/>
</dbReference>
<dbReference type="GO" id="GO:0006635">
    <property type="term" value="P:fatty acid beta-oxidation"/>
    <property type="evidence" value="ECO:0007669"/>
    <property type="project" value="TreeGrafter"/>
</dbReference>
<comment type="similarity">
    <text evidence="1">Belongs to the enoyl-CoA hydratase/isomerase family.</text>
</comment>
<keyword evidence="2" id="KW-0456">Lyase</keyword>
<gene>
    <name evidence="3" type="ORF">MBEHAL_2246</name>
</gene>
<dbReference type="AlphaFoldDB" id="U2YGN1"/>
<dbReference type="InterPro" id="IPR029045">
    <property type="entry name" value="ClpP/crotonase-like_dom_sf"/>
</dbReference>
<dbReference type="InterPro" id="IPR001753">
    <property type="entry name" value="Enoyl-CoA_hydra/iso"/>
</dbReference>
<dbReference type="Proteomes" id="UP000016986">
    <property type="component" value="Unassembled WGS sequence"/>
</dbReference>
<accession>U2YGN1</accession>
<dbReference type="FunFam" id="3.90.226.10:FF:000009">
    <property type="entry name" value="Carnitinyl-CoA dehydratase"/>
    <property type="match status" value="1"/>
</dbReference>
<proteinExistence type="inferred from homology"/>
<evidence type="ECO:0000313" key="4">
    <source>
        <dbReference type="Proteomes" id="UP000016986"/>
    </source>
</evidence>
<dbReference type="PANTHER" id="PTHR11941">
    <property type="entry name" value="ENOYL-COA HYDRATASE-RELATED"/>
    <property type="match status" value="1"/>
</dbReference>
<name>U2YGN1_9EURY</name>
<sequence>MGSLRLRDTMSDPVRLDVDDEGVATVTIDRPDRLNALDAATLDALDAALADAEDADVRALVLEGAGDDAFVAGADIAEMADFSPAEAHAYAELGHDVTRAIETFPAPAIAAIGGYALGGGLELALACDLRVAAESAVLGQTETDLGIVPGWGGTQRLPRLVGDETARRLIYFGERLDAGDAYEMGLVGDLVAHDELDDVVADLAADLADRPRFALAAAKEAITQSHETDLGAGLDFERRTWASLFGTADQREGMAAFLEEREAVFE</sequence>
<reference evidence="3 4" key="1">
    <citation type="submission" date="2013-09" db="EMBL/GenBank/DDBJ databases">
        <title>Whole genome sequencing of Halarchaeum acidiphilum strain MH1-52-1.</title>
        <authorList>
            <person name="Shimane Y."/>
            <person name="Minegishi H."/>
            <person name="Nishi S."/>
            <person name="Echigo A."/>
            <person name="Shuto A."/>
            <person name="Konishi M."/>
            <person name="Ito T."/>
            <person name="Ohkuma M."/>
            <person name="Ohta Y."/>
            <person name="Nagano Y."/>
            <person name="Tsubouchi T."/>
            <person name="Mori K."/>
            <person name="Usui K."/>
            <person name="Kamekura M."/>
            <person name="Usami R."/>
            <person name="Takaki Y."/>
            <person name="Hatada Y."/>
        </authorList>
    </citation>
    <scope>NUCLEOTIDE SEQUENCE [LARGE SCALE GENOMIC DNA]</scope>
    <source>
        <strain evidence="3 4">JCM 16109</strain>
    </source>
</reference>
<dbReference type="eggNOG" id="arCOG00239">
    <property type="taxonomic scope" value="Archaea"/>
</dbReference>
<dbReference type="GO" id="GO:0016836">
    <property type="term" value="F:hydro-lyase activity"/>
    <property type="evidence" value="ECO:0007669"/>
    <property type="project" value="UniProtKB-ARBA"/>
</dbReference>
<keyword evidence="4" id="KW-1185">Reference proteome</keyword>
<dbReference type="InterPro" id="IPR014748">
    <property type="entry name" value="Enoyl-CoA_hydra_C"/>
</dbReference>
<dbReference type="PANTHER" id="PTHR11941:SF54">
    <property type="entry name" value="ENOYL-COA HYDRATASE, MITOCHONDRIAL"/>
    <property type="match status" value="1"/>
</dbReference>
<comment type="caution">
    <text evidence="3">The sequence shown here is derived from an EMBL/GenBank/DDBJ whole genome shotgun (WGS) entry which is preliminary data.</text>
</comment>
<dbReference type="EMBL" id="BATA01000070">
    <property type="protein sequence ID" value="GAD53486.1"/>
    <property type="molecule type" value="Genomic_DNA"/>
</dbReference>
<organism evidence="3 4">
    <name type="scientific">Halarchaeum acidiphilum MH1-52-1</name>
    <dbReference type="NCBI Taxonomy" id="1261545"/>
    <lineage>
        <taxon>Archaea</taxon>
        <taxon>Methanobacteriati</taxon>
        <taxon>Methanobacteriota</taxon>
        <taxon>Stenosarchaea group</taxon>
        <taxon>Halobacteria</taxon>
        <taxon>Halobacteriales</taxon>
        <taxon>Halobacteriaceae</taxon>
    </lineage>
</organism>
<dbReference type="Pfam" id="PF00378">
    <property type="entry name" value="ECH_1"/>
    <property type="match status" value="1"/>
</dbReference>